<name>A0A3S3RU24_9BACT</name>
<organism evidence="1 2">
    <name type="scientific">Candidatus Electrothrix aarhusensis</name>
    <dbReference type="NCBI Taxonomy" id="1859131"/>
    <lineage>
        <taxon>Bacteria</taxon>
        <taxon>Pseudomonadati</taxon>
        <taxon>Thermodesulfobacteriota</taxon>
        <taxon>Desulfobulbia</taxon>
        <taxon>Desulfobulbales</taxon>
        <taxon>Desulfobulbaceae</taxon>
        <taxon>Candidatus Electrothrix</taxon>
    </lineage>
</organism>
<comment type="caution">
    <text evidence="1">The sequence shown here is derived from an EMBL/GenBank/DDBJ whole genome shotgun (WGS) entry which is preliminary data.</text>
</comment>
<dbReference type="Pfam" id="PF11848">
    <property type="entry name" value="DUF3368"/>
    <property type="match status" value="1"/>
</dbReference>
<protein>
    <recommendedName>
        <fullName evidence="3">DUF3368 domain-containing protein</fullName>
    </recommendedName>
</protein>
<dbReference type="InterPro" id="IPR021799">
    <property type="entry name" value="PIN-like_prokaryotic"/>
</dbReference>
<accession>A0A3S3RU24</accession>
<dbReference type="PANTHER" id="PTHR39550:SF1">
    <property type="entry name" value="SLL0658 PROTEIN"/>
    <property type="match status" value="1"/>
</dbReference>
<proteinExistence type="predicted"/>
<evidence type="ECO:0000313" key="2">
    <source>
        <dbReference type="Proteomes" id="UP000287853"/>
    </source>
</evidence>
<evidence type="ECO:0000313" key="1">
    <source>
        <dbReference type="EMBL" id="RWX47993.1"/>
    </source>
</evidence>
<dbReference type="PANTHER" id="PTHR39550">
    <property type="entry name" value="SLL0658 PROTEIN"/>
    <property type="match status" value="1"/>
</dbReference>
<evidence type="ECO:0008006" key="3">
    <source>
        <dbReference type="Google" id="ProtNLM"/>
    </source>
</evidence>
<keyword evidence="2" id="KW-1185">Reference proteome</keyword>
<dbReference type="AlphaFoldDB" id="A0A3S3RU24"/>
<dbReference type="Proteomes" id="UP000287853">
    <property type="component" value="Unassembled WGS sequence"/>
</dbReference>
<dbReference type="EMBL" id="MTKO01000011">
    <property type="protein sequence ID" value="RWX47993.1"/>
    <property type="molecule type" value="Genomic_DNA"/>
</dbReference>
<sequence length="107" mass="11924">MEGKMVPVPLENMIITGAGLGLGEIEAMALYKSMRADYLLIDDNRARKVARLNHVRITGSQGVLLLAKHHGLIPYVRPYLEQLRATDIRISDRLIERTLALAGETDD</sequence>
<gene>
    <name evidence="1" type="ORF">H206_05431</name>
</gene>
<reference evidence="1 2" key="1">
    <citation type="submission" date="2017-01" db="EMBL/GenBank/DDBJ databases">
        <title>The cable genome- insights into the physiology and evolution of filamentous bacteria capable of sulfide oxidation via long distance electron transfer.</title>
        <authorList>
            <person name="Schreiber L."/>
            <person name="Bjerg J.T."/>
            <person name="Boggild A."/>
            <person name="Van De Vossenberg J."/>
            <person name="Meysman F."/>
            <person name="Nielsen L.P."/>
            <person name="Schramm A."/>
            <person name="Kjeldsen K.U."/>
        </authorList>
    </citation>
    <scope>NUCLEOTIDE SEQUENCE [LARGE SCALE GENOMIC DNA]</scope>
    <source>
        <strain evidence="1">MCF</strain>
    </source>
</reference>